<reference evidence="2 3" key="1">
    <citation type="journal article" date="2024" name="G3 (Bethesda)">
        <title>Genome assembly of Hibiscus sabdariffa L. provides insights into metabolisms of medicinal natural products.</title>
        <authorList>
            <person name="Kim T."/>
        </authorList>
    </citation>
    <scope>NUCLEOTIDE SEQUENCE [LARGE SCALE GENOMIC DNA]</scope>
    <source>
        <strain evidence="2">TK-2024</strain>
        <tissue evidence="2">Old leaves</tissue>
    </source>
</reference>
<dbReference type="InterPro" id="IPR038909">
    <property type="entry name" value="Effector_transcript"/>
</dbReference>
<keyword evidence="3" id="KW-1185">Reference proteome</keyword>
<sequence>MENKADAQRTEAQLLNTFDYAWNKGSNGVRRHDDILQKLDKHASNLTKLANITRKHLPFLQKRVGIKIKASKLLSDENEFSKHADGENRNFLQQVVKFSRSQPRLVSDQGGSNKNDTITCGVVLEDGSICKRPPAEGRKRCDEHKGKKTKGYSARSSTSYKSALHKGDYPKTDKCSPICGVAMFDGSLCTRQPVSGRKRCDLHKGRRVYSSDSETTRHQSATCGIRIIF</sequence>
<feature type="region of interest" description="Disordered" evidence="1">
    <location>
        <begin position="135"/>
        <end position="155"/>
    </location>
</feature>
<name>A0ABR2T299_9ROSI</name>
<evidence type="ECO:0000313" key="2">
    <source>
        <dbReference type="EMBL" id="KAK9031603.1"/>
    </source>
</evidence>
<proteinExistence type="predicted"/>
<evidence type="ECO:0008006" key="4">
    <source>
        <dbReference type="Google" id="ProtNLM"/>
    </source>
</evidence>
<dbReference type="Proteomes" id="UP001396334">
    <property type="component" value="Unassembled WGS sequence"/>
</dbReference>
<comment type="caution">
    <text evidence="2">The sequence shown here is derived from an EMBL/GenBank/DDBJ whole genome shotgun (WGS) entry which is preliminary data.</text>
</comment>
<protein>
    <recommendedName>
        <fullName evidence="4">Protein EFFECTOR OF TRANSCRIPTION 2-like</fullName>
    </recommendedName>
</protein>
<feature type="compositionally biased region" description="Basic and acidic residues" evidence="1">
    <location>
        <begin position="135"/>
        <end position="145"/>
    </location>
</feature>
<dbReference type="PANTHER" id="PTHR35133:SF5">
    <property type="entry name" value="PROTEIN EFFECTOR OF TRANSCRIPTION 2-LIKE"/>
    <property type="match status" value="1"/>
</dbReference>
<organism evidence="2 3">
    <name type="scientific">Hibiscus sabdariffa</name>
    <name type="common">roselle</name>
    <dbReference type="NCBI Taxonomy" id="183260"/>
    <lineage>
        <taxon>Eukaryota</taxon>
        <taxon>Viridiplantae</taxon>
        <taxon>Streptophyta</taxon>
        <taxon>Embryophyta</taxon>
        <taxon>Tracheophyta</taxon>
        <taxon>Spermatophyta</taxon>
        <taxon>Magnoliopsida</taxon>
        <taxon>eudicotyledons</taxon>
        <taxon>Gunneridae</taxon>
        <taxon>Pentapetalae</taxon>
        <taxon>rosids</taxon>
        <taxon>malvids</taxon>
        <taxon>Malvales</taxon>
        <taxon>Malvaceae</taxon>
        <taxon>Malvoideae</taxon>
        <taxon>Hibiscus</taxon>
    </lineage>
</organism>
<evidence type="ECO:0000256" key="1">
    <source>
        <dbReference type="SAM" id="MobiDB-lite"/>
    </source>
</evidence>
<accession>A0ABR2T299</accession>
<dbReference type="Pfam" id="PF19239">
    <property type="entry name" value="GIY_YIG_domain"/>
    <property type="match status" value="1"/>
</dbReference>
<gene>
    <name evidence="2" type="ORF">V6N11_055899</name>
</gene>
<dbReference type="EMBL" id="JBBPBN010000009">
    <property type="protein sequence ID" value="KAK9031603.1"/>
    <property type="molecule type" value="Genomic_DNA"/>
</dbReference>
<dbReference type="PANTHER" id="PTHR35133">
    <property type="entry name" value="PROTEIN EFFECTOR OF TRANSCRIPTION 2-RELATED"/>
    <property type="match status" value="1"/>
</dbReference>
<evidence type="ECO:0000313" key="3">
    <source>
        <dbReference type="Proteomes" id="UP001396334"/>
    </source>
</evidence>